<evidence type="ECO:0000313" key="1">
    <source>
        <dbReference type="EMBL" id="MCP1675937.1"/>
    </source>
</evidence>
<comment type="caution">
    <text evidence="1">The sequence shown here is derived from an EMBL/GenBank/DDBJ whole genome shotgun (WGS) entry which is preliminary data.</text>
</comment>
<gene>
    <name evidence="1" type="ORF">J2T57_003092</name>
</gene>
<keyword evidence="2" id="KW-1185">Reference proteome</keyword>
<name>A0AAE3KH37_9GAMM</name>
<reference evidence="1" key="1">
    <citation type="submission" date="2022-03" db="EMBL/GenBank/DDBJ databases">
        <title>Genomic Encyclopedia of Type Strains, Phase III (KMG-III): the genomes of soil and plant-associated and newly described type strains.</title>
        <authorList>
            <person name="Whitman W."/>
        </authorList>
    </citation>
    <scope>NUCLEOTIDE SEQUENCE</scope>
    <source>
        <strain evidence="1">ANL 6-2</strain>
    </source>
</reference>
<dbReference type="RefSeq" id="WP_253480280.1">
    <property type="nucleotide sequence ID" value="NZ_JALJXV010000007.1"/>
</dbReference>
<protein>
    <recommendedName>
        <fullName evidence="3">DUF3750 domain-containing protein</fullName>
    </recommendedName>
</protein>
<dbReference type="InterPro" id="IPR022224">
    <property type="entry name" value="DUF3750"/>
</dbReference>
<dbReference type="Proteomes" id="UP001205843">
    <property type="component" value="Unassembled WGS sequence"/>
</dbReference>
<evidence type="ECO:0000313" key="2">
    <source>
        <dbReference type="Proteomes" id="UP001205843"/>
    </source>
</evidence>
<organism evidence="1 2">
    <name type="scientific">Natronocella acetinitrilica</name>
    <dbReference type="NCBI Taxonomy" id="414046"/>
    <lineage>
        <taxon>Bacteria</taxon>
        <taxon>Pseudomonadati</taxon>
        <taxon>Pseudomonadota</taxon>
        <taxon>Gammaproteobacteria</taxon>
        <taxon>Chromatiales</taxon>
        <taxon>Ectothiorhodospiraceae</taxon>
        <taxon>Natronocella</taxon>
    </lineage>
</organism>
<proteinExistence type="predicted"/>
<dbReference type="AlphaFoldDB" id="A0AAE3KH37"/>
<accession>A0AAE3KH37</accession>
<dbReference type="EMBL" id="JALJXV010000007">
    <property type="protein sequence ID" value="MCP1675937.1"/>
    <property type="molecule type" value="Genomic_DNA"/>
</dbReference>
<dbReference type="Pfam" id="PF12570">
    <property type="entry name" value="DUF3750"/>
    <property type="match status" value="1"/>
</dbReference>
<evidence type="ECO:0008006" key="3">
    <source>
        <dbReference type="Google" id="ProtNLM"/>
    </source>
</evidence>
<sequence length="264" mass="29174">MNPRSAVRFLLLWSFRFVLLLALLLAGPAYMFAFGEVQFDRDWRTMQREPAGLAPDAGQYRDAVVQVYAARAFNWRGVFAVHTWIAVKPENAESYTLYEVTGWRRPSVRAMSGAPDRPWFGSPPKLLGEIRGSDAHRAIPTIEAAVRDYPFAHRYEAWPGPNSNTFTAWVVRRTAELQVEFPPTAIGKDYLDQGLVARTPSGTGFQASLGGVLGLTIARREGLELNILGLVVGLDPLRPALKIPGIGRVGYGRPWTLPGEGPAD</sequence>